<protein>
    <submittedName>
        <fullName evidence="1">Uncharacterized protein</fullName>
    </submittedName>
</protein>
<gene>
    <name evidence="1" type="ORF">AVEN_180075_1</name>
    <name evidence="2" type="ORF">AVEN_71762_1</name>
</gene>
<organism evidence="1 3">
    <name type="scientific">Araneus ventricosus</name>
    <name type="common">Orbweaver spider</name>
    <name type="synonym">Epeira ventricosa</name>
    <dbReference type="NCBI Taxonomy" id="182803"/>
    <lineage>
        <taxon>Eukaryota</taxon>
        <taxon>Metazoa</taxon>
        <taxon>Ecdysozoa</taxon>
        <taxon>Arthropoda</taxon>
        <taxon>Chelicerata</taxon>
        <taxon>Arachnida</taxon>
        <taxon>Araneae</taxon>
        <taxon>Araneomorphae</taxon>
        <taxon>Entelegynae</taxon>
        <taxon>Araneoidea</taxon>
        <taxon>Araneidae</taxon>
        <taxon>Araneus</taxon>
    </lineage>
</organism>
<sequence>MVCSRVIIPPDLAYLTRSKSQGLLIKGRPGIICWSNVKVKVTLEHVVGPQRIVVTRGFVGWLEHSGEMSVNDRTSQEARCWTKSSGHLLQAVVDCVGVVGTASLVEFRQSINEERHKWTVDKRMMETGLKALI</sequence>
<keyword evidence="3" id="KW-1185">Reference proteome</keyword>
<evidence type="ECO:0000313" key="2">
    <source>
        <dbReference type="EMBL" id="GBO00365.1"/>
    </source>
</evidence>
<evidence type="ECO:0000313" key="1">
    <source>
        <dbReference type="EMBL" id="GBO00361.1"/>
    </source>
</evidence>
<dbReference type="EMBL" id="BGPR01028906">
    <property type="protein sequence ID" value="GBO00361.1"/>
    <property type="molecule type" value="Genomic_DNA"/>
</dbReference>
<name>A0A4Y2TK06_ARAVE</name>
<comment type="caution">
    <text evidence="1">The sequence shown here is derived from an EMBL/GenBank/DDBJ whole genome shotgun (WGS) entry which is preliminary data.</text>
</comment>
<dbReference type="EMBL" id="BGPR01028907">
    <property type="protein sequence ID" value="GBO00365.1"/>
    <property type="molecule type" value="Genomic_DNA"/>
</dbReference>
<evidence type="ECO:0000313" key="3">
    <source>
        <dbReference type="Proteomes" id="UP000499080"/>
    </source>
</evidence>
<accession>A0A4Y2TK06</accession>
<dbReference type="AlphaFoldDB" id="A0A4Y2TK06"/>
<proteinExistence type="predicted"/>
<dbReference type="Proteomes" id="UP000499080">
    <property type="component" value="Unassembled WGS sequence"/>
</dbReference>
<reference evidence="1 3" key="1">
    <citation type="journal article" date="2019" name="Sci. Rep.">
        <title>Orb-weaving spider Araneus ventricosus genome elucidates the spidroin gene catalogue.</title>
        <authorList>
            <person name="Kono N."/>
            <person name="Nakamura H."/>
            <person name="Ohtoshi R."/>
            <person name="Moran D.A.P."/>
            <person name="Shinohara A."/>
            <person name="Yoshida Y."/>
            <person name="Fujiwara M."/>
            <person name="Mori M."/>
            <person name="Tomita M."/>
            <person name="Arakawa K."/>
        </authorList>
    </citation>
    <scope>NUCLEOTIDE SEQUENCE [LARGE SCALE GENOMIC DNA]</scope>
</reference>